<dbReference type="Proteomes" id="UP001500902">
    <property type="component" value="Unassembled WGS sequence"/>
</dbReference>
<organism evidence="2 3">
    <name type="scientific">Nonomuraea antimicrobica</name>
    <dbReference type="NCBI Taxonomy" id="561173"/>
    <lineage>
        <taxon>Bacteria</taxon>
        <taxon>Bacillati</taxon>
        <taxon>Actinomycetota</taxon>
        <taxon>Actinomycetes</taxon>
        <taxon>Streptosporangiales</taxon>
        <taxon>Streptosporangiaceae</taxon>
        <taxon>Nonomuraea</taxon>
    </lineage>
</organism>
<keyword evidence="1" id="KW-0732">Signal</keyword>
<name>A0ABP7BLT6_9ACTN</name>
<sequence>MKKLTVAIASALVMATTSTPALAAPLQAGRCDGKPMRVGDVGRRIDLFSNPDISSKVIGWIPGGTIVYEKAPQCQLEGGGYPPMCGRSGWGSLWETVQWATPAQNYGYLPYSCVRPA</sequence>
<protein>
    <recommendedName>
        <fullName evidence="4">Secreted protein</fullName>
    </recommendedName>
</protein>
<gene>
    <name evidence="2" type="ORF">GCM10022224_030980</name>
</gene>
<keyword evidence="3" id="KW-1185">Reference proteome</keyword>
<proteinExistence type="predicted"/>
<evidence type="ECO:0000256" key="1">
    <source>
        <dbReference type="SAM" id="SignalP"/>
    </source>
</evidence>
<evidence type="ECO:0000313" key="3">
    <source>
        <dbReference type="Proteomes" id="UP001500902"/>
    </source>
</evidence>
<reference evidence="3" key="1">
    <citation type="journal article" date="2019" name="Int. J. Syst. Evol. Microbiol.">
        <title>The Global Catalogue of Microorganisms (GCM) 10K type strain sequencing project: providing services to taxonomists for standard genome sequencing and annotation.</title>
        <authorList>
            <consortium name="The Broad Institute Genomics Platform"/>
            <consortium name="The Broad Institute Genome Sequencing Center for Infectious Disease"/>
            <person name="Wu L."/>
            <person name="Ma J."/>
        </authorList>
    </citation>
    <scope>NUCLEOTIDE SEQUENCE [LARGE SCALE GENOMIC DNA]</scope>
    <source>
        <strain evidence="3">JCM 16904</strain>
    </source>
</reference>
<feature type="signal peptide" evidence="1">
    <location>
        <begin position="1"/>
        <end position="23"/>
    </location>
</feature>
<feature type="chain" id="PRO_5047242847" description="Secreted protein" evidence="1">
    <location>
        <begin position="24"/>
        <end position="117"/>
    </location>
</feature>
<accession>A0ABP7BLT6</accession>
<evidence type="ECO:0008006" key="4">
    <source>
        <dbReference type="Google" id="ProtNLM"/>
    </source>
</evidence>
<comment type="caution">
    <text evidence="2">The sequence shown here is derived from an EMBL/GenBank/DDBJ whole genome shotgun (WGS) entry which is preliminary data.</text>
</comment>
<evidence type="ECO:0000313" key="2">
    <source>
        <dbReference type="EMBL" id="GAA3664649.1"/>
    </source>
</evidence>
<dbReference type="EMBL" id="BAAAZP010000057">
    <property type="protein sequence ID" value="GAA3664649.1"/>
    <property type="molecule type" value="Genomic_DNA"/>
</dbReference>